<dbReference type="EMBL" id="GBRH01223559">
    <property type="protein sequence ID" value="JAD74336.1"/>
    <property type="molecule type" value="Transcribed_RNA"/>
</dbReference>
<dbReference type="AlphaFoldDB" id="A0A0A9CFG5"/>
<evidence type="ECO:0000313" key="1">
    <source>
        <dbReference type="EMBL" id="JAD74336.1"/>
    </source>
</evidence>
<proteinExistence type="predicted"/>
<reference evidence="1" key="2">
    <citation type="journal article" date="2015" name="Data Brief">
        <title>Shoot transcriptome of the giant reed, Arundo donax.</title>
        <authorList>
            <person name="Barrero R.A."/>
            <person name="Guerrero F.D."/>
            <person name="Moolhuijzen P."/>
            <person name="Goolsby J.A."/>
            <person name="Tidwell J."/>
            <person name="Bellgard S.E."/>
            <person name="Bellgard M.I."/>
        </authorList>
    </citation>
    <scope>NUCLEOTIDE SEQUENCE</scope>
    <source>
        <tissue evidence="1">Shoot tissue taken approximately 20 cm above the soil surface</tissue>
    </source>
</reference>
<organism evidence="1">
    <name type="scientific">Arundo donax</name>
    <name type="common">Giant reed</name>
    <name type="synonym">Donax arundinaceus</name>
    <dbReference type="NCBI Taxonomy" id="35708"/>
    <lineage>
        <taxon>Eukaryota</taxon>
        <taxon>Viridiplantae</taxon>
        <taxon>Streptophyta</taxon>
        <taxon>Embryophyta</taxon>
        <taxon>Tracheophyta</taxon>
        <taxon>Spermatophyta</taxon>
        <taxon>Magnoliopsida</taxon>
        <taxon>Liliopsida</taxon>
        <taxon>Poales</taxon>
        <taxon>Poaceae</taxon>
        <taxon>PACMAD clade</taxon>
        <taxon>Arundinoideae</taxon>
        <taxon>Arundineae</taxon>
        <taxon>Arundo</taxon>
    </lineage>
</organism>
<accession>A0A0A9CFG5</accession>
<reference evidence="1" key="1">
    <citation type="submission" date="2014-09" db="EMBL/GenBank/DDBJ databases">
        <authorList>
            <person name="Magalhaes I.L.F."/>
            <person name="Oliveira U."/>
            <person name="Santos F.R."/>
            <person name="Vidigal T.H.D.A."/>
            <person name="Brescovit A.D."/>
            <person name="Santos A.J."/>
        </authorList>
    </citation>
    <scope>NUCLEOTIDE SEQUENCE</scope>
    <source>
        <tissue evidence="1">Shoot tissue taken approximately 20 cm above the soil surface</tissue>
    </source>
</reference>
<protein>
    <submittedName>
        <fullName evidence="1">Uncharacterized protein</fullName>
    </submittedName>
</protein>
<sequence>MTQNSGIGIDAYDHHGNKETYFGFIEELLEASKF</sequence>
<name>A0A0A9CFG5_ARUDO</name>